<dbReference type="VEuPathDB" id="FungiDB:MYCFIDRAFT_209295"/>
<dbReference type="HOGENOM" id="CLU_1156834_0_0_1"/>
<dbReference type="KEGG" id="pfj:MYCFIDRAFT_209295"/>
<accession>M3AIH4</accession>
<dbReference type="SUPFAM" id="SSF81383">
    <property type="entry name" value="F-box domain"/>
    <property type="match status" value="1"/>
</dbReference>
<protein>
    <recommendedName>
        <fullName evidence="3">F-box domain-containing protein</fullName>
    </recommendedName>
</protein>
<dbReference type="EMBL" id="KB446566">
    <property type="protein sequence ID" value="EME77247.1"/>
    <property type="molecule type" value="Genomic_DNA"/>
</dbReference>
<dbReference type="GeneID" id="19336765"/>
<dbReference type="Proteomes" id="UP000016932">
    <property type="component" value="Unassembled WGS sequence"/>
</dbReference>
<dbReference type="OrthoDB" id="3645130at2759"/>
<organism evidence="1 2">
    <name type="scientific">Pseudocercospora fijiensis (strain CIRAD86)</name>
    <name type="common">Black leaf streak disease fungus</name>
    <name type="synonym">Mycosphaerella fijiensis</name>
    <dbReference type="NCBI Taxonomy" id="383855"/>
    <lineage>
        <taxon>Eukaryota</taxon>
        <taxon>Fungi</taxon>
        <taxon>Dikarya</taxon>
        <taxon>Ascomycota</taxon>
        <taxon>Pezizomycotina</taxon>
        <taxon>Dothideomycetes</taxon>
        <taxon>Dothideomycetidae</taxon>
        <taxon>Mycosphaerellales</taxon>
        <taxon>Mycosphaerellaceae</taxon>
        <taxon>Pseudocercospora</taxon>
    </lineage>
</organism>
<dbReference type="RefSeq" id="XP_007932033.1">
    <property type="nucleotide sequence ID" value="XM_007933842.1"/>
</dbReference>
<name>M3AIH4_PSEFD</name>
<reference evidence="1 2" key="1">
    <citation type="journal article" date="2012" name="PLoS Pathog.">
        <title>Diverse lifestyles and strategies of plant pathogenesis encoded in the genomes of eighteen Dothideomycetes fungi.</title>
        <authorList>
            <person name="Ohm R.A."/>
            <person name="Feau N."/>
            <person name="Henrissat B."/>
            <person name="Schoch C.L."/>
            <person name="Horwitz B.A."/>
            <person name="Barry K.W."/>
            <person name="Condon B.J."/>
            <person name="Copeland A.C."/>
            <person name="Dhillon B."/>
            <person name="Glaser F."/>
            <person name="Hesse C.N."/>
            <person name="Kosti I."/>
            <person name="LaButti K."/>
            <person name="Lindquist E.A."/>
            <person name="Lucas S."/>
            <person name="Salamov A.A."/>
            <person name="Bradshaw R.E."/>
            <person name="Ciuffetti L."/>
            <person name="Hamelin R.C."/>
            <person name="Kema G.H.J."/>
            <person name="Lawrence C."/>
            <person name="Scott J.A."/>
            <person name="Spatafora J.W."/>
            <person name="Turgeon B.G."/>
            <person name="de Wit P.J.G.M."/>
            <person name="Zhong S."/>
            <person name="Goodwin S.B."/>
            <person name="Grigoriev I.V."/>
        </authorList>
    </citation>
    <scope>NUCLEOTIDE SEQUENCE [LARGE SCALE GENOMIC DNA]</scope>
    <source>
        <strain evidence="1 2">CIRAD86</strain>
    </source>
</reference>
<dbReference type="InterPro" id="IPR036047">
    <property type="entry name" value="F-box-like_dom_sf"/>
</dbReference>
<evidence type="ECO:0000313" key="2">
    <source>
        <dbReference type="Proteomes" id="UP000016932"/>
    </source>
</evidence>
<dbReference type="eggNOG" id="ENOG502SSR5">
    <property type="taxonomic scope" value="Eukaryota"/>
</dbReference>
<sequence length="272" mass="30507">MAATKVFNIGELAEAILIQLPTQDLLLAQRVSKAFKHTIDSSTRIQKALFFLPGDRTDPNVPEKFTTSGESASSIIHGVAHLQPSMENTGITINPLLVRSIMRMQDLACWPHTEGCGQFPNMLKTRLTKSAPEASCRRMFVSQPPMEFQTTSIDLRWPGEISFYEYRGPPDRNKDPMGFGGGRTFGQLLQAMQACVNKRYPTKEIVLSMARWPFCLAPAERFEDPNVTNFGYQDLDTSGSGTNNSGGRLDWESLHTYHEAVKQEMTAYDYTE</sequence>
<dbReference type="AlphaFoldDB" id="M3AIH4"/>
<keyword evidence="2" id="KW-1185">Reference proteome</keyword>
<proteinExistence type="predicted"/>
<evidence type="ECO:0008006" key="3">
    <source>
        <dbReference type="Google" id="ProtNLM"/>
    </source>
</evidence>
<gene>
    <name evidence="1" type="ORF">MYCFIDRAFT_209295</name>
</gene>
<evidence type="ECO:0000313" key="1">
    <source>
        <dbReference type="EMBL" id="EME77247.1"/>
    </source>
</evidence>